<keyword evidence="2" id="KW-1185">Reference proteome</keyword>
<dbReference type="Proteomes" id="UP001359559">
    <property type="component" value="Unassembled WGS sequence"/>
</dbReference>
<protein>
    <submittedName>
        <fullName evidence="1">Uncharacterized protein</fullName>
    </submittedName>
</protein>
<evidence type="ECO:0000313" key="1">
    <source>
        <dbReference type="EMBL" id="KAK7318374.1"/>
    </source>
</evidence>
<sequence length="66" mass="7763">MTDRHMLTCKEFAQKNVRVVAVGLRNEEKGVLSPRATAFLEIPFLPFPFQFSFPNFHLRFIERVHT</sequence>
<accession>A0AAN9KJL9</accession>
<proteinExistence type="predicted"/>
<gene>
    <name evidence="1" type="ORF">RJT34_03073</name>
</gene>
<name>A0AAN9KJL9_CLITE</name>
<dbReference type="EMBL" id="JAYKXN010000001">
    <property type="protein sequence ID" value="KAK7318374.1"/>
    <property type="molecule type" value="Genomic_DNA"/>
</dbReference>
<dbReference type="AlphaFoldDB" id="A0AAN9KJL9"/>
<organism evidence="1 2">
    <name type="scientific">Clitoria ternatea</name>
    <name type="common">Butterfly pea</name>
    <dbReference type="NCBI Taxonomy" id="43366"/>
    <lineage>
        <taxon>Eukaryota</taxon>
        <taxon>Viridiplantae</taxon>
        <taxon>Streptophyta</taxon>
        <taxon>Embryophyta</taxon>
        <taxon>Tracheophyta</taxon>
        <taxon>Spermatophyta</taxon>
        <taxon>Magnoliopsida</taxon>
        <taxon>eudicotyledons</taxon>
        <taxon>Gunneridae</taxon>
        <taxon>Pentapetalae</taxon>
        <taxon>rosids</taxon>
        <taxon>fabids</taxon>
        <taxon>Fabales</taxon>
        <taxon>Fabaceae</taxon>
        <taxon>Papilionoideae</taxon>
        <taxon>50 kb inversion clade</taxon>
        <taxon>NPAAA clade</taxon>
        <taxon>indigoferoid/millettioid clade</taxon>
        <taxon>Phaseoleae</taxon>
        <taxon>Clitoria</taxon>
    </lineage>
</organism>
<reference evidence="1 2" key="1">
    <citation type="submission" date="2024-01" db="EMBL/GenBank/DDBJ databases">
        <title>The genomes of 5 underutilized Papilionoideae crops provide insights into root nodulation and disease resistance.</title>
        <authorList>
            <person name="Yuan L."/>
        </authorList>
    </citation>
    <scope>NUCLEOTIDE SEQUENCE [LARGE SCALE GENOMIC DNA]</scope>
    <source>
        <strain evidence="1">LY-2023</strain>
        <tissue evidence="1">Leaf</tissue>
    </source>
</reference>
<evidence type="ECO:0000313" key="2">
    <source>
        <dbReference type="Proteomes" id="UP001359559"/>
    </source>
</evidence>
<comment type="caution">
    <text evidence="1">The sequence shown here is derived from an EMBL/GenBank/DDBJ whole genome shotgun (WGS) entry which is preliminary data.</text>
</comment>